<evidence type="ECO:0000313" key="8">
    <source>
        <dbReference type="Proteomes" id="UP000063699"/>
    </source>
</evidence>
<feature type="transmembrane region" description="Helical" evidence="5">
    <location>
        <begin position="21"/>
        <end position="44"/>
    </location>
</feature>
<dbReference type="InterPro" id="IPR011701">
    <property type="entry name" value="MFS"/>
</dbReference>
<dbReference type="AlphaFoldDB" id="A0A0N9I576"/>
<evidence type="ECO:0000256" key="4">
    <source>
        <dbReference type="ARBA" id="ARBA00023136"/>
    </source>
</evidence>
<dbReference type="EMBL" id="CP012752">
    <property type="protein sequence ID" value="ALG13198.1"/>
    <property type="molecule type" value="Genomic_DNA"/>
</dbReference>
<dbReference type="Pfam" id="PF07690">
    <property type="entry name" value="MFS_1"/>
    <property type="match status" value="1"/>
</dbReference>
<feature type="transmembrane region" description="Helical" evidence="5">
    <location>
        <begin position="173"/>
        <end position="195"/>
    </location>
</feature>
<feature type="transmembrane region" description="Helical" evidence="5">
    <location>
        <begin position="267"/>
        <end position="288"/>
    </location>
</feature>
<organism evidence="7 8">
    <name type="scientific">Kibdelosporangium phytohabitans</name>
    <dbReference type="NCBI Taxonomy" id="860235"/>
    <lineage>
        <taxon>Bacteria</taxon>
        <taxon>Bacillati</taxon>
        <taxon>Actinomycetota</taxon>
        <taxon>Actinomycetes</taxon>
        <taxon>Pseudonocardiales</taxon>
        <taxon>Pseudonocardiaceae</taxon>
        <taxon>Kibdelosporangium</taxon>
    </lineage>
</organism>
<dbReference type="GO" id="GO:0005886">
    <property type="term" value="C:plasma membrane"/>
    <property type="evidence" value="ECO:0007669"/>
    <property type="project" value="UniProtKB-SubCell"/>
</dbReference>
<reference evidence="7 8" key="1">
    <citation type="submission" date="2015-07" db="EMBL/GenBank/DDBJ databases">
        <title>Genome sequencing of Kibdelosporangium phytohabitans.</title>
        <authorList>
            <person name="Qin S."/>
            <person name="Xing K."/>
        </authorList>
    </citation>
    <scope>NUCLEOTIDE SEQUENCE [LARGE SCALE GENOMIC DNA]</scope>
    <source>
        <strain evidence="7 8">KLBMP1111</strain>
    </source>
</reference>
<dbReference type="InterPro" id="IPR020846">
    <property type="entry name" value="MFS_dom"/>
</dbReference>
<dbReference type="PROSITE" id="PS50850">
    <property type="entry name" value="MFS"/>
    <property type="match status" value="1"/>
</dbReference>
<dbReference type="PANTHER" id="PTHR23501:SF154">
    <property type="entry name" value="MULTIDRUG-EFFLUX TRANSPORTER RV1634-RELATED"/>
    <property type="match status" value="1"/>
</dbReference>
<evidence type="ECO:0000256" key="3">
    <source>
        <dbReference type="ARBA" id="ARBA00022989"/>
    </source>
</evidence>
<feature type="transmembrane region" description="Helical" evidence="5">
    <location>
        <begin position="404"/>
        <end position="422"/>
    </location>
</feature>
<dbReference type="STRING" id="860235.AOZ06_45745"/>
<feature type="transmembrane region" description="Helical" evidence="5">
    <location>
        <begin position="56"/>
        <end position="74"/>
    </location>
</feature>
<feature type="transmembrane region" description="Helical" evidence="5">
    <location>
        <begin position="207"/>
        <end position="229"/>
    </location>
</feature>
<feature type="transmembrane region" description="Helical" evidence="5">
    <location>
        <begin position="300"/>
        <end position="320"/>
    </location>
</feature>
<feature type="transmembrane region" description="Helical" evidence="5">
    <location>
        <begin position="235"/>
        <end position="255"/>
    </location>
</feature>
<dbReference type="Gene3D" id="1.20.1250.20">
    <property type="entry name" value="MFS general substrate transporter like domains"/>
    <property type="match status" value="1"/>
</dbReference>
<feature type="transmembrane region" description="Helical" evidence="5">
    <location>
        <begin position="428"/>
        <end position="448"/>
    </location>
</feature>
<feature type="transmembrane region" description="Helical" evidence="5">
    <location>
        <begin position="332"/>
        <end position="355"/>
    </location>
</feature>
<protein>
    <submittedName>
        <fullName evidence="7">MFS transporter</fullName>
    </submittedName>
</protein>
<keyword evidence="4 5" id="KW-0472">Membrane</keyword>
<keyword evidence="8" id="KW-1185">Reference proteome</keyword>
<proteinExistence type="predicted"/>
<evidence type="ECO:0000313" key="7">
    <source>
        <dbReference type="EMBL" id="ALG13198.1"/>
    </source>
</evidence>
<dbReference type="GO" id="GO:0022857">
    <property type="term" value="F:transmembrane transporter activity"/>
    <property type="evidence" value="ECO:0007669"/>
    <property type="project" value="InterPro"/>
</dbReference>
<dbReference type="SUPFAM" id="SSF103473">
    <property type="entry name" value="MFS general substrate transporter"/>
    <property type="match status" value="1"/>
</dbReference>
<evidence type="ECO:0000256" key="2">
    <source>
        <dbReference type="ARBA" id="ARBA00022692"/>
    </source>
</evidence>
<comment type="subcellular location">
    <subcellularLocation>
        <location evidence="1">Cell membrane</location>
        <topology evidence="1">Multi-pass membrane protein</topology>
    </subcellularLocation>
</comment>
<feature type="transmembrane region" description="Helical" evidence="5">
    <location>
        <begin position="144"/>
        <end position="167"/>
    </location>
</feature>
<dbReference type="KEGG" id="kphy:AOZ06_45745"/>
<feature type="transmembrane region" description="Helical" evidence="5">
    <location>
        <begin position="361"/>
        <end position="383"/>
    </location>
</feature>
<keyword evidence="2 5" id="KW-0812">Transmembrane</keyword>
<keyword evidence="3 5" id="KW-1133">Transmembrane helix</keyword>
<evidence type="ECO:0000259" key="6">
    <source>
        <dbReference type="PROSITE" id="PS50850"/>
    </source>
</evidence>
<feature type="transmembrane region" description="Helical" evidence="5">
    <location>
        <begin position="86"/>
        <end position="105"/>
    </location>
</feature>
<dbReference type="PANTHER" id="PTHR23501">
    <property type="entry name" value="MAJOR FACILITATOR SUPERFAMILY"/>
    <property type="match status" value="1"/>
</dbReference>
<feature type="transmembrane region" description="Helical" evidence="5">
    <location>
        <begin position="117"/>
        <end position="137"/>
    </location>
</feature>
<evidence type="ECO:0000256" key="1">
    <source>
        <dbReference type="ARBA" id="ARBA00004651"/>
    </source>
</evidence>
<gene>
    <name evidence="7" type="ORF">AOZ06_45745</name>
</gene>
<evidence type="ECO:0000256" key="5">
    <source>
        <dbReference type="SAM" id="Phobius"/>
    </source>
</evidence>
<feature type="domain" description="Major facilitator superfamily (MFS) profile" evidence="6">
    <location>
        <begin position="22"/>
        <end position="453"/>
    </location>
</feature>
<sequence length="461" mass="47781">MTMTEAPAEPKTSLWAGEYRAVSIGMTLLVTLVAFENLGVNTAMPRMVADLDGGALYSWPFTIFLVTSLIANVLAGRLCDHRGPAFGVYTGVVLFAIGLLVAGLADSMWVLLAGRALQGFGGGTISIAIYVMIAYVFPERSQPAAFGLLSAAWVLPSLVGPAAAGLLTEHASWRWVFLGLVPLAFVGALLLLPAVRKLPTQVENNEAVRGGLVPAAIASALGIAALTWAAEHPSLATLLLGILGASMLLPALFRLLPKGTLVAKRGLPVTVLARGLLAGAYTAMEVYVTLTLTSVHGYSPLMAGLPLTVGALAWSAAALLPARNPDADRLVFVRWGFSLLAAGALGMLLVTPAWGWGWVAFIAWIVASAGMGLGYSSLSVLTMRYSSLHEQGANAAALQVSERVFSAVLVGFGGVLLALLASPQRPTPAMAILDTAMALVAVIGALLVRPRRAAGPEGTAA</sequence>
<accession>A0A0N9I576</accession>
<dbReference type="Proteomes" id="UP000063699">
    <property type="component" value="Chromosome"/>
</dbReference>
<dbReference type="InterPro" id="IPR036259">
    <property type="entry name" value="MFS_trans_sf"/>
</dbReference>
<name>A0A0N9I576_9PSEU</name>